<feature type="signal peptide" evidence="1">
    <location>
        <begin position="1"/>
        <end position="21"/>
    </location>
</feature>
<dbReference type="Proteomes" id="UP000240912">
    <property type="component" value="Unassembled WGS sequence"/>
</dbReference>
<dbReference type="AlphaFoldDB" id="A0A2T3HKG3"/>
<keyword evidence="1" id="KW-0732">Signal</keyword>
<accession>A0A2T3HKG3</accession>
<evidence type="ECO:0000313" key="2">
    <source>
        <dbReference type="EMBL" id="PST82948.1"/>
    </source>
</evidence>
<proteinExistence type="predicted"/>
<reference evidence="2 3" key="1">
    <citation type="submission" date="2018-03" db="EMBL/GenBank/DDBJ databases">
        <authorList>
            <person name="Keele B.F."/>
        </authorList>
    </citation>
    <scope>NUCLEOTIDE SEQUENCE [LARGE SCALE GENOMIC DNA]</scope>
    <source>
        <strain evidence="2 3">YL28-9</strain>
    </source>
</reference>
<dbReference type="EMBL" id="PYLS01000005">
    <property type="protein sequence ID" value="PST82948.1"/>
    <property type="molecule type" value="Genomic_DNA"/>
</dbReference>
<gene>
    <name evidence="2" type="ORF">C7T94_09980</name>
</gene>
<comment type="caution">
    <text evidence="2">The sequence shown here is derived from an EMBL/GenBank/DDBJ whole genome shotgun (WGS) entry which is preliminary data.</text>
</comment>
<name>A0A2T3HKG3_9SPHI</name>
<evidence type="ECO:0000256" key="1">
    <source>
        <dbReference type="SAM" id="SignalP"/>
    </source>
</evidence>
<dbReference type="OrthoDB" id="9846531at2"/>
<evidence type="ECO:0000313" key="3">
    <source>
        <dbReference type="Proteomes" id="UP000240912"/>
    </source>
</evidence>
<organism evidence="2 3">
    <name type="scientific">Pedobacter yulinensis</name>
    <dbReference type="NCBI Taxonomy" id="2126353"/>
    <lineage>
        <taxon>Bacteria</taxon>
        <taxon>Pseudomonadati</taxon>
        <taxon>Bacteroidota</taxon>
        <taxon>Sphingobacteriia</taxon>
        <taxon>Sphingobacteriales</taxon>
        <taxon>Sphingobacteriaceae</taxon>
        <taxon>Pedobacter</taxon>
    </lineage>
</organism>
<protein>
    <recommendedName>
        <fullName evidence="4">TonB C-terminal domain-containing protein</fullName>
    </recommendedName>
</protein>
<feature type="chain" id="PRO_5015455959" description="TonB C-terminal domain-containing protein" evidence="1">
    <location>
        <begin position="22"/>
        <end position="161"/>
    </location>
</feature>
<evidence type="ECO:0008006" key="4">
    <source>
        <dbReference type="Google" id="ProtNLM"/>
    </source>
</evidence>
<keyword evidence="3" id="KW-1185">Reference proteome</keyword>
<sequence length="161" mass="17903">MVMKHLLITTFLACTFFVAAAQDDEKAGRFLANCSWISAESHQRYSSLPDYQGKLMQFAIAVKVNKAGLAEQVLLFDKDQLLDSILREKTATAEIMAEKSAFANVPGSVVVCYVTLQNMHAEPENKARNPDPRIRAQALEKLRPFSTVRIIDPFIIAMGAL</sequence>